<evidence type="ECO:0000256" key="1">
    <source>
        <dbReference type="ARBA" id="ARBA00000868"/>
    </source>
</evidence>
<comment type="subcellular location">
    <subcellularLocation>
        <location evidence="2">Cytoplasm</location>
    </subcellularLocation>
</comment>
<dbReference type="GO" id="GO:0003999">
    <property type="term" value="F:adenine phosphoribosyltransferase activity"/>
    <property type="evidence" value="ECO:0007669"/>
    <property type="project" value="UniProtKB-EC"/>
</dbReference>
<evidence type="ECO:0000256" key="3">
    <source>
        <dbReference type="ARBA" id="ARBA00004659"/>
    </source>
</evidence>
<dbReference type="Gene3D" id="1.25.40.10">
    <property type="entry name" value="Tetratricopeptide repeat domain"/>
    <property type="match status" value="1"/>
</dbReference>
<gene>
    <name evidence="12" type="ORF">T459_29593</name>
</gene>
<dbReference type="Proteomes" id="UP000222542">
    <property type="component" value="Unassembled WGS sequence"/>
</dbReference>
<evidence type="ECO:0000256" key="2">
    <source>
        <dbReference type="ARBA" id="ARBA00004496"/>
    </source>
</evidence>
<dbReference type="SUPFAM" id="SSF48452">
    <property type="entry name" value="TPR-like"/>
    <property type="match status" value="1"/>
</dbReference>
<dbReference type="AlphaFoldDB" id="A0A2G2Y617"/>
<name>A0A2G2Y617_CAPAN</name>
<dbReference type="InterPro" id="IPR011990">
    <property type="entry name" value="TPR-like_helical_dom_sf"/>
</dbReference>
<comment type="caution">
    <text evidence="12">The sequence shown here is derived from an EMBL/GenBank/DDBJ whole genome shotgun (WGS) entry which is preliminary data.</text>
</comment>
<keyword evidence="10" id="KW-0660">Purine salvage</keyword>
<dbReference type="InterPro" id="IPR050120">
    <property type="entry name" value="Adenine_PRTase"/>
</dbReference>
<evidence type="ECO:0000256" key="11">
    <source>
        <dbReference type="PROSITE-ProRule" id="PRU00339"/>
    </source>
</evidence>
<accession>A0A2G2Y617</accession>
<evidence type="ECO:0000313" key="13">
    <source>
        <dbReference type="Proteomes" id="UP000222542"/>
    </source>
</evidence>
<comment type="pathway">
    <text evidence="3">Purine metabolism; AMP biosynthesis via salvage pathway; AMP from adenine: step 1/1.</text>
</comment>
<comment type="catalytic activity">
    <reaction evidence="1">
        <text>AMP + diphosphate = 5-phospho-alpha-D-ribose 1-diphosphate + adenine</text>
        <dbReference type="Rhea" id="RHEA:16609"/>
        <dbReference type="ChEBI" id="CHEBI:16708"/>
        <dbReference type="ChEBI" id="CHEBI:33019"/>
        <dbReference type="ChEBI" id="CHEBI:58017"/>
        <dbReference type="ChEBI" id="CHEBI:456215"/>
        <dbReference type="EC" id="2.4.2.7"/>
    </reaction>
</comment>
<comment type="similarity">
    <text evidence="4">Belongs to the purine/pyrimidine phosphoribosyltransferase family.</text>
</comment>
<evidence type="ECO:0000256" key="9">
    <source>
        <dbReference type="ARBA" id="ARBA00022679"/>
    </source>
</evidence>
<dbReference type="PANTHER" id="PTHR11776">
    <property type="entry name" value="ADENINE PHOSPHORIBOSYLTRANSFERASE"/>
    <property type="match status" value="1"/>
</dbReference>
<evidence type="ECO:0000256" key="6">
    <source>
        <dbReference type="ARBA" id="ARBA00011893"/>
    </source>
</evidence>
<organism evidence="12 13">
    <name type="scientific">Capsicum annuum</name>
    <name type="common">Capsicum pepper</name>
    <dbReference type="NCBI Taxonomy" id="4072"/>
    <lineage>
        <taxon>Eukaryota</taxon>
        <taxon>Viridiplantae</taxon>
        <taxon>Streptophyta</taxon>
        <taxon>Embryophyta</taxon>
        <taxon>Tracheophyta</taxon>
        <taxon>Spermatophyta</taxon>
        <taxon>Magnoliopsida</taxon>
        <taxon>eudicotyledons</taxon>
        <taxon>Gunneridae</taxon>
        <taxon>Pentapetalae</taxon>
        <taxon>asterids</taxon>
        <taxon>lamiids</taxon>
        <taxon>Solanales</taxon>
        <taxon>Solanaceae</taxon>
        <taxon>Solanoideae</taxon>
        <taxon>Capsiceae</taxon>
        <taxon>Capsicum</taxon>
    </lineage>
</organism>
<keyword evidence="13" id="KW-1185">Reference proteome</keyword>
<evidence type="ECO:0000256" key="10">
    <source>
        <dbReference type="ARBA" id="ARBA00022726"/>
    </source>
</evidence>
<evidence type="ECO:0000256" key="5">
    <source>
        <dbReference type="ARBA" id="ARBA00011738"/>
    </source>
</evidence>
<keyword evidence="7" id="KW-0963">Cytoplasm</keyword>
<dbReference type="InterPro" id="IPR019734">
    <property type="entry name" value="TPR_rpt"/>
</dbReference>
<evidence type="ECO:0000256" key="8">
    <source>
        <dbReference type="ARBA" id="ARBA00022676"/>
    </source>
</evidence>
<dbReference type="Gramene" id="PHT65168">
    <property type="protein sequence ID" value="PHT65168"/>
    <property type="gene ID" value="T459_29593"/>
</dbReference>
<keyword evidence="8 12" id="KW-0328">Glycosyltransferase</keyword>
<dbReference type="PROSITE" id="PS50005">
    <property type="entry name" value="TPR"/>
    <property type="match status" value="1"/>
</dbReference>
<dbReference type="InterPro" id="IPR029057">
    <property type="entry name" value="PRTase-like"/>
</dbReference>
<feature type="repeat" description="TPR" evidence="11">
    <location>
        <begin position="126"/>
        <end position="159"/>
    </location>
</feature>
<dbReference type="SMART" id="SM00028">
    <property type="entry name" value="TPR"/>
    <property type="match status" value="1"/>
</dbReference>
<dbReference type="GO" id="GO:0006166">
    <property type="term" value="P:purine ribonucleoside salvage"/>
    <property type="evidence" value="ECO:0007669"/>
    <property type="project" value="UniProtKB-KW"/>
</dbReference>
<evidence type="ECO:0000313" key="12">
    <source>
        <dbReference type="EMBL" id="PHT65168.1"/>
    </source>
</evidence>
<dbReference type="EMBL" id="AYRZ02000012">
    <property type="protein sequence ID" value="PHT65168.1"/>
    <property type="molecule type" value="Genomic_DNA"/>
</dbReference>
<dbReference type="EC" id="2.4.2.7" evidence="6"/>
<evidence type="ECO:0000256" key="7">
    <source>
        <dbReference type="ARBA" id="ARBA00022490"/>
    </source>
</evidence>
<dbReference type="Gene3D" id="3.40.50.2020">
    <property type="match status" value="1"/>
</dbReference>
<dbReference type="STRING" id="4072.A0A2G2Y617"/>
<dbReference type="PANTHER" id="PTHR11776:SF0">
    <property type="entry name" value="ADENINE PHOSPHORIBOSYLTRANSFERASE 1, CHLOROPLASTIC"/>
    <property type="match status" value="1"/>
</dbReference>
<evidence type="ECO:0000256" key="4">
    <source>
        <dbReference type="ARBA" id="ARBA00008391"/>
    </source>
</evidence>
<reference evidence="12 13" key="2">
    <citation type="journal article" date="2017" name="Genome Biol.">
        <title>New reference genome sequences of hot pepper reveal the massive evolution of plant disease-resistance genes by retroduplication.</title>
        <authorList>
            <person name="Kim S."/>
            <person name="Park J."/>
            <person name="Yeom S.I."/>
            <person name="Kim Y.M."/>
            <person name="Seo E."/>
            <person name="Kim K.T."/>
            <person name="Kim M.S."/>
            <person name="Lee J.M."/>
            <person name="Cheong K."/>
            <person name="Shin H.S."/>
            <person name="Kim S.B."/>
            <person name="Han K."/>
            <person name="Lee J."/>
            <person name="Park M."/>
            <person name="Lee H.A."/>
            <person name="Lee H.Y."/>
            <person name="Lee Y."/>
            <person name="Oh S."/>
            <person name="Lee J.H."/>
            <person name="Choi E."/>
            <person name="Choi E."/>
            <person name="Lee S.E."/>
            <person name="Jeon J."/>
            <person name="Kim H."/>
            <person name="Choi G."/>
            <person name="Song H."/>
            <person name="Lee J."/>
            <person name="Lee S.C."/>
            <person name="Kwon J.K."/>
            <person name="Lee H.Y."/>
            <person name="Koo N."/>
            <person name="Hong Y."/>
            <person name="Kim R.W."/>
            <person name="Kang W.H."/>
            <person name="Huh J.H."/>
            <person name="Kang B.C."/>
            <person name="Yang T.J."/>
            <person name="Lee Y.H."/>
            <person name="Bennetzen J.L."/>
            <person name="Choi D."/>
        </authorList>
    </citation>
    <scope>NUCLEOTIDE SEQUENCE [LARGE SCALE GENOMIC DNA]</scope>
    <source>
        <strain evidence="13">cv. CM334</strain>
    </source>
</reference>
<proteinExistence type="inferred from homology"/>
<sequence>MIQRFSLFTKDIASIPQSEVFPLYVVFERPNDVTLCHVVFSYYYNQSCCRIESRGFIFGPPIALAIGAKFVPSRKPKKLRDELAALDGKCFSHVDQYAIVKLSIKSLQPILPKSVLAALKADSKAAHIWTNLANAYYLMSDHRSSAKCLEKAGKIKPNCLATRYAVGFHRIRDAERLQNPKSSSHGLVVRWSSPHLMYKLIAYFEL</sequence>
<keyword evidence="9" id="KW-0808">Transferase</keyword>
<reference evidence="12 13" key="1">
    <citation type="journal article" date="2014" name="Nat. Genet.">
        <title>Genome sequence of the hot pepper provides insights into the evolution of pungency in Capsicum species.</title>
        <authorList>
            <person name="Kim S."/>
            <person name="Park M."/>
            <person name="Yeom S.I."/>
            <person name="Kim Y.M."/>
            <person name="Lee J.M."/>
            <person name="Lee H.A."/>
            <person name="Seo E."/>
            <person name="Choi J."/>
            <person name="Cheong K."/>
            <person name="Kim K.T."/>
            <person name="Jung K."/>
            <person name="Lee G.W."/>
            <person name="Oh S.K."/>
            <person name="Bae C."/>
            <person name="Kim S.B."/>
            <person name="Lee H.Y."/>
            <person name="Kim S.Y."/>
            <person name="Kim M.S."/>
            <person name="Kang B.C."/>
            <person name="Jo Y.D."/>
            <person name="Yang H.B."/>
            <person name="Jeong H.J."/>
            <person name="Kang W.H."/>
            <person name="Kwon J.K."/>
            <person name="Shin C."/>
            <person name="Lim J.Y."/>
            <person name="Park J.H."/>
            <person name="Huh J.H."/>
            <person name="Kim J.S."/>
            <person name="Kim B.D."/>
            <person name="Cohen O."/>
            <person name="Paran I."/>
            <person name="Suh M.C."/>
            <person name="Lee S.B."/>
            <person name="Kim Y.K."/>
            <person name="Shin Y."/>
            <person name="Noh S.J."/>
            <person name="Park J."/>
            <person name="Seo Y.S."/>
            <person name="Kwon S.Y."/>
            <person name="Kim H.A."/>
            <person name="Park J.M."/>
            <person name="Kim H.J."/>
            <person name="Choi S.B."/>
            <person name="Bosland P.W."/>
            <person name="Reeves G."/>
            <person name="Jo S.H."/>
            <person name="Lee B.W."/>
            <person name="Cho H.T."/>
            <person name="Choi H.S."/>
            <person name="Lee M.S."/>
            <person name="Yu Y."/>
            <person name="Do Choi Y."/>
            <person name="Park B.S."/>
            <person name="van Deynze A."/>
            <person name="Ashrafi H."/>
            <person name="Hill T."/>
            <person name="Kim W.T."/>
            <person name="Pai H.S."/>
            <person name="Ahn H.K."/>
            <person name="Yeam I."/>
            <person name="Giovannoni J.J."/>
            <person name="Rose J.K."/>
            <person name="Sorensen I."/>
            <person name="Lee S.J."/>
            <person name="Kim R.W."/>
            <person name="Choi I.Y."/>
            <person name="Choi B.S."/>
            <person name="Lim J.S."/>
            <person name="Lee Y.H."/>
            <person name="Choi D."/>
        </authorList>
    </citation>
    <scope>NUCLEOTIDE SEQUENCE [LARGE SCALE GENOMIC DNA]</scope>
    <source>
        <strain evidence="13">cv. CM334</strain>
    </source>
</reference>
<protein>
    <recommendedName>
        <fullName evidence="6">adenine phosphoribosyltransferase</fullName>
        <ecNumber evidence="6">2.4.2.7</ecNumber>
    </recommendedName>
</protein>
<keyword evidence="11" id="KW-0802">TPR repeat</keyword>
<dbReference type="GO" id="GO:0005737">
    <property type="term" value="C:cytoplasm"/>
    <property type="evidence" value="ECO:0007669"/>
    <property type="project" value="UniProtKB-SubCell"/>
</dbReference>
<comment type="subunit">
    <text evidence="5">Homodimer.</text>
</comment>